<dbReference type="RefSeq" id="WP_048621174.1">
    <property type="nucleotide sequence ID" value="NZ_CALBAT010000022.1"/>
</dbReference>
<keyword evidence="4 7" id="KW-0812">Transmembrane</keyword>
<dbReference type="InterPro" id="IPR000515">
    <property type="entry name" value="MetI-like"/>
</dbReference>
<feature type="transmembrane region" description="Helical" evidence="7">
    <location>
        <begin position="74"/>
        <end position="95"/>
    </location>
</feature>
<dbReference type="CDD" id="cd06261">
    <property type="entry name" value="TM_PBP2"/>
    <property type="match status" value="1"/>
</dbReference>
<reference evidence="9 10" key="1">
    <citation type="submission" date="2018-08" db="EMBL/GenBank/DDBJ databases">
        <title>A genome reference for cultivated species of the human gut microbiota.</title>
        <authorList>
            <person name="Zou Y."/>
            <person name="Xue W."/>
            <person name="Luo G."/>
        </authorList>
    </citation>
    <scope>NUCLEOTIDE SEQUENCE [LARGE SCALE GENOMIC DNA]</scope>
    <source>
        <strain evidence="9 10">AF37-2AT</strain>
    </source>
</reference>
<dbReference type="Pfam" id="PF00528">
    <property type="entry name" value="BPD_transp_1"/>
    <property type="match status" value="1"/>
</dbReference>
<dbReference type="OrthoDB" id="9787837at2"/>
<sequence>MIHSKQIKLSKIILAIVLIGFVVISLYPFIYMILTSFTQKRVMTASFDFSTMDLRNYENLLSNFPILTYIRNSVIVVACACFFNVVIATLAGYAFAKKKFPFKEGIFWIYLATLMMPGQVILIPVFTIMKNMGLLNTYPSLFTVILDAFGVFLMRQFMEGIPDELIESARMDGCGEFKIFTRIILPLSKPVVISLVVFTFITSWNDFIWPLVMITHDEMKTLTLGLSMLQNNYVSNYGLVMAGATLAFLFPFILYCFLQRKFVEGIALSGIKG</sequence>
<evidence type="ECO:0000313" key="10">
    <source>
        <dbReference type="Proteomes" id="UP000261080"/>
    </source>
</evidence>
<dbReference type="PROSITE" id="PS50928">
    <property type="entry name" value="ABC_TM1"/>
    <property type="match status" value="1"/>
</dbReference>
<name>A0A3E3K0V7_9FIRM</name>
<feature type="transmembrane region" description="Helical" evidence="7">
    <location>
        <begin position="141"/>
        <end position="158"/>
    </location>
</feature>
<comment type="similarity">
    <text evidence="7">Belongs to the binding-protein-dependent transport system permease family.</text>
</comment>
<feature type="transmembrane region" description="Helical" evidence="7">
    <location>
        <begin position="107"/>
        <end position="129"/>
    </location>
</feature>
<keyword evidence="3" id="KW-1003">Cell membrane</keyword>
<dbReference type="Gene3D" id="1.10.3720.10">
    <property type="entry name" value="MetI-like"/>
    <property type="match status" value="1"/>
</dbReference>
<evidence type="ECO:0000256" key="5">
    <source>
        <dbReference type="ARBA" id="ARBA00022989"/>
    </source>
</evidence>
<dbReference type="Proteomes" id="UP000261080">
    <property type="component" value="Unassembled WGS sequence"/>
</dbReference>
<dbReference type="GO" id="GO:0055085">
    <property type="term" value="P:transmembrane transport"/>
    <property type="evidence" value="ECO:0007669"/>
    <property type="project" value="InterPro"/>
</dbReference>
<dbReference type="AlphaFoldDB" id="A0A3E3K0V7"/>
<evidence type="ECO:0000256" key="2">
    <source>
        <dbReference type="ARBA" id="ARBA00022448"/>
    </source>
</evidence>
<keyword evidence="2 7" id="KW-0813">Transport</keyword>
<dbReference type="PANTHER" id="PTHR43744">
    <property type="entry name" value="ABC TRANSPORTER PERMEASE PROTEIN MG189-RELATED-RELATED"/>
    <property type="match status" value="1"/>
</dbReference>
<evidence type="ECO:0000256" key="7">
    <source>
        <dbReference type="RuleBase" id="RU363032"/>
    </source>
</evidence>
<evidence type="ECO:0000256" key="6">
    <source>
        <dbReference type="ARBA" id="ARBA00023136"/>
    </source>
</evidence>
<comment type="subcellular location">
    <subcellularLocation>
        <location evidence="1 7">Cell membrane</location>
        <topology evidence="1 7">Multi-pass membrane protein</topology>
    </subcellularLocation>
</comment>
<feature type="domain" description="ABC transmembrane type-1" evidence="8">
    <location>
        <begin position="70"/>
        <end position="258"/>
    </location>
</feature>
<keyword evidence="10" id="KW-1185">Reference proteome</keyword>
<proteinExistence type="inferred from homology"/>
<comment type="caution">
    <text evidence="9">The sequence shown here is derived from an EMBL/GenBank/DDBJ whole genome shotgun (WGS) entry which is preliminary data.</text>
</comment>
<evidence type="ECO:0000256" key="4">
    <source>
        <dbReference type="ARBA" id="ARBA00022692"/>
    </source>
</evidence>
<evidence type="ECO:0000256" key="1">
    <source>
        <dbReference type="ARBA" id="ARBA00004651"/>
    </source>
</evidence>
<feature type="transmembrane region" description="Helical" evidence="7">
    <location>
        <begin position="12"/>
        <end position="34"/>
    </location>
</feature>
<dbReference type="SUPFAM" id="SSF161098">
    <property type="entry name" value="MetI-like"/>
    <property type="match status" value="1"/>
</dbReference>
<keyword evidence="6 7" id="KW-0472">Membrane</keyword>
<dbReference type="PANTHER" id="PTHR43744:SF12">
    <property type="entry name" value="ABC TRANSPORTER PERMEASE PROTEIN MG189-RELATED"/>
    <property type="match status" value="1"/>
</dbReference>
<protein>
    <submittedName>
        <fullName evidence="9">Carbohydrate ABC transporter permease</fullName>
    </submittedName>
</protein>
<accession>A0A3E3K0V7</accession>
<dbReference type="InterPro" id="IPR035906">
    <property type="entry name" value="MetI-like_sf"/>
</dbReference>
<evidence type="ECO:0000313" key="9">
    <source>
        <dbReference type="EMBL" id="RGE86121.1"/>
    </source>
</evidence>
<keyword evidence="5 7" id="KW-1133">Transmembrane helix</keyword>
<dbReference type="EMBL" id="QVLX01000006">
    <property type="protein sequence ID" value="RGE86121.1"/>
    <property type="molecule type" value="Genomic_DNA"/>
</dbReference>
<gene>
    <name evidence="9" type="ORF">DW016_11570</name>
</gene>
<evidence type="ECO:0000259" key="8">
    <source>
        <dbReference type="PROSITE" id="PS50928"/>
    </source>
</evidence>
<feature type="transmembrane region" description="Helical" evidence="7">
    <location>
        <begin position="237"/>
        <end position="258"/>
    </location>
</feature>
<evidence type="ECO:0000256" key="3">
    <source>
        <dbReference type="ARBA" id="ARBA00022475"/>
    </source>
</evidence>
<organism evidence="9 10">
    <name type="scientific">Sellimonas intestinalis</name>
    <dbReference type="NCBI Taxonomy" id="1653434"/>
    <lineage>
        <taxon>Bacteria</taxon>
        <taxon>Bacillati</taxon>
        <taxon>Bacillota</taxon>
        <taxon>Clostridia</taxon>
        <taxon>Lachnospirales</taxon>
        <taxon>Lachnospiraceae</taxon>
        <taxon>Sellimonas</taxon>
    </lineage>
</organism>
<dbReference type="GO" id="GO:0005886">
    <property type="term" value="C:plasma membrane"/>
    <property type="evidence" value="ECO:0007669"/>
    <property type="project" value="UniProtKB-SubCell"/>
</dbReference>